<protein>
    <submittedName>
        <fullName evidence="3">Uncharacterized protein</fullName>
    </submittedName>
</protein>
<keyword evidence="4" id="KW-1185">Reference proteome</keyword>
<evidence type="ECO:0000313" key="4">
    <source>
        <dbReference type="Proteomes" id="UP001482620"/>
    </source>
</evidence>
<dbReference type="EMBL" id="JAHRIQ010089766">
    <property type="protein sequence ID" value="MEQ2250230.1"/>
    <property type="molecule type" value="Genomic_DNA"/>
</dbReference>
<evidence type="ECO:0000256" key="1">
    <source>
        <dbReference type="SAM" id="MobiDB-lite"/>
    </source>
</evidence>
<feature type="transmembrane region" description="Helical" evidence="2">
    <location>
        <begin position="90"/>
        <end position="109"/>
    </location>
</feature>
<feature type="transmembrane region" description="Helical" evidence="2">
    <location>
        <begin position="54"/>
        <end position="78"/>
    </location>
</feature>
<feature type="region of interest" description="Disordered" evidence="1">
    <location>
        <begin position="125"/>
        <end position="149"/>
    </location>
</feature>
<keyword evidence="2" id="KW-1133">Transmembrane helix</keyword>
<proteinExistence type="predicted"/>
<gene>
    <name evidence="3" type="ORF">ILYODFUR_037799</name>
</gene>
<evidence type="ECO:0000313" key="3">
    <source>
        <dbReference type="EMBL" id="MEQ2250230.1"/>
    </source>
</evidence>
<keyword evidence="2" id="KW-0472">Membrane</keyword>
<name>A0ABV0UYI5_9TELE</name>
<accession>A0ABV0UYI5</accession>
<organism evidence="3 4">
    <name type="scientific">Ilyodon furcidens</name>
    <name type="common">goldbreast splitfin</name>
    <dbReference type="NCBI Taxonomy" id="33524"/>
    <lineage>
        <taxon>Eukaryota</taxon>
        <taxon>Metazoa</taxon>
        <taxon>Chordata</taxon>
        <taxon>Craniata</taxon>
        <taxon>Vertebrata</taxon>
        <taxon>Euteleostomi</taxon>
        <taxon>Actinopterygii</taxon>
        <taxon>Neopterygii</taxon>
        <taxon>Teleostei</taxon>
        <taxon>Neoteleostei</taxon>
        <taxon>Acanthomorphata</taxon>
        <taxon>Ovalentaria</taxon>
        <taxon>Atherinomorphae</taxon>
        <taxon>Cyprinodontiformes</taxon>
        <taxon>Goodeidae</taxon>
        <taxon>Ilyodon</taxon>
    </lineage>
</organism>
<reference evidence="3 4" key="1">
    <citation type="submission" date="2021-06" db="EMBL/GenBank/DDBJ databases">
        <authorList>
            <person name="Palmer J.M."/>
        </authorList>
    </citation>
    <scope>NUCLEOTIDE SEQUENCE [LARGE SCALE GENOMIC DNA]</scope>
    <source>
        <strain evidence="4">if_2019</strain>
        <tissue evidence="3">Muscle</tissue>
    </source>
</reference>
<evidence type="ECO:0000256" key="2">
    <source>
        <dbReference type="SAM" id="Phobius"/>
    </source>
</evidence>
<dbReference type="Proteomes" id="UP001482620">
    <property type="component" value="Unassembled WGS sequence"/>
</dbReference>
<keyword evidence="2" id="KW-0812">Transmembrane</keyword>
<sequence>MFSTRCRTLLFIRISTNITTATSGSGPSDPSQQHRVLYVMQQSKEQNTNRTIRVLPMSCFLGLSTFACFAASMCNPLFFRSLQSKPDRIFTFTICFFCGSGEGLHLGLLKDVVKGSAGISGVSFGAPGYGPPQEEEQSPVGPSTGRTPPELFRLQSQGENLSLRFWF</sequence>
<comment type="caution">
    <text evidence="3">The sequence shown here is derived from an EMBL/GenBank/DDBJ whole genome shotgun (WGS) entry which is preliminary data.</text>
</comment>